<comment type="caution">
    <text evidence="2">The sequence shown here is derived from an EMBL/GenBank/DDBJ whole genome shotgun (WGS) entry which is preliminary data.</text>
</comment>
<organism evidence="2 3">
    <name type="scientific">Catellatospora citrea</name>
    <dbReference type="NCBI Taxonomy" id="53366"/>
    <lineage>
        <taxon>Bacteria</taxon>
        <taxon>Bacillati</taxon>
        <taxon>Actinomycetota</taxon>
        <taxon>Actinomycetes</taxon>
        <taxon>Micromonosporales</taxon>
        <taxon>Micromonosporaceae</taxon>
        <taxon>Catellatospora</taxon>
    </lineage>
</organism>
<dbReference type="InterPro" id="IPR025375">
    <property type="entry name" value="DUF4365"/>
</dbReference>
<accession>A0A8J3KLN6</accession>
<protein>
    <recommendedName>
        <fullName evidence="1">DUF4365 domain-containing protein</fullName>
    </recommendedName>
</protein>
<keyword evidence="3" id="KW-1185">Reference proteome</keyword>
<dbReference type="Pfam" id="PF14280">
    <property type="entry name" value="DUF4365"/>
    <property type="match status" value="1"/>
</dbReference>
<sequence>MPKVSSGRRRETAAVNALRALLESQDHIVQDIDQRNDFGEDLYVQFTEGREVTGDVIKVQVKGGTSWRRVGGYGVPVKGHAAIWADGNIPVICVVHDPKTERLYWANATEQLLAARRELVLLKSIFVSEQDVLDMHSLDDFVAETRMYVNRYRGNQAMRTQLSEMSGAEFDPSDVVLHFINEHGEDIVFWQCRGEGFATLLHSDLGWVPEYVGPEMLRFERFESQPGLGDVPVLGETILNHAEALWVAACFAATSWARQPAPDRQHADIRADVADNYVQRQILRRLSAEPDLLVRSAAALRVVSHLEPDMADELSELEGDADVVEEALEASRETWSDMSFEAKRLVILYLVDRIVIGAPTDPIDRQIRITWRVPRQPSA</sequence>
<proteinExistence type="predicted"/>
<dbReference type="AlphaFoldDB" id="A0A8J3KLN6"/>
<name>A0A8J3KLN6_9ACTN</name>
<reference evidence="2 3" key="1">
    <citation type="submission" date="2021-01" db="EMBL/GenBank/DDBJ databases">
        <title>Whole genome shotgun sequence of Catellatospora citrea NBRC 14495.</title>
        <authorList>
            <person name="Komaki H."/>
            <person name="Tamura T."/>
        </authorList>
    </citation>
    <scope>NUCLEOTIDE SEQUENCE [LARGE SCALE GENOMIC DNA]</scope>
    <source>
        <strain evidence="2 3">NBRC 14495</strain>
    </source>
</reference>
<dbReference type="Proteomes" id="UP000659904">
    <property type="component" value="Unassembled WGS sequence"/>
</dbReference>
<gene>
    <name evidence="2" type="ORF">Cci01nite_26180</name>
</gene>
<evidence type="ECO:0000259" key="1">
    <source>
        <dbReference type="Pfam" id="PF14280"/>
    </source>
</evidence>
<dbReference type="RefSeq" id="WP_120315061.1">
    <property type="nucleotide sequence ID" value="NZ_BONH01000009.1"/>
</dbReference>
<evidence type="ECO:0000313" key="2">
    <source>
        <dbReference type="EMBL" id="GIF97524.1"/>
    </source>
</evidence>
<feature type="domain" description="DUF4365" evidence="1">
    <location>
        <begin position="11"/>
        <end position="139"/>
    </location>
</feature>
<evidence type="ECO:0000313" key="3">
    <source>
        <dbReference type="Proteomes" id="UP000659904"/>
    </source>
</evidence>
<dbReference type="EMBL" id="BONH01000009">
    <property type="protein sequence ID" value="GIF97524.1"/>
    <property type="molecule type" value="Genomic_DNA"/>
</dbReference>